<dbReference type="GO" id="GO:0005737">
    <property type="term" value="C:cytoplasm"/>
    <property type="evidence" value="ECO:0007669"/>
    <property type="project" value="UniProtKB-SubCell"/>
</dbReference>
<feature type="domain" description="WW" evidence="7">
    <location>
        <begin position="102"/>
        <end position="135"/>
    </location>
</feature>
<dbReference type="OrthoDB" id="2020426at2759"/>
<dbReference type="GO" id="GO:0003713">
    <property type="term" value="F:transcription coactivator activity"/>
    <property type="evidence" value="ECO:0007669"/>
    <property type="project" value="TreeGrafter"/>
</dbReference>
<keyword evidence="4" id="KW-0539">Nucleus</keyword>
<dbReference type="GO" id="GO:0035329">
    <property type="term" value="P:hippo signaling"/>
    <property type="evidence" value="ECO:0007669"/>
    <property type="project" value="TreeGrafter"/>
</dbReference>
<evidence type="ECO:0000256" key="5">
    <source>
        <dbReference type="SAM" id="MobiDB-lite"/>
    </source>
</evidence>
<dbReference type="InterPro" id="IPR001202">
    <property type="entry name" value="WW_dom"/>
</dbReference>
<dbReference type="PANTHER" id="PTHR17616:SF8">
    <property type="entry name" value="TRANSCRIPTIONAL COACTIVATOR YORKIE"/>
    <property type="match status" value="1"/>
</dbReference>
<proteinExistence type="predicted"/>
<dbReference type="GO" id="GO:0005634">
    <property type="term" value="C:nucleus"/>
    <property type="evidence" value="ECO:0007669"/>
    <property type="project" value="UniProtKB-SubCell"/>
</dbReference>
<dbReference type="Proteomes" id="UP000681722">
    <property type="component" value="Unassembled WGS sequence"/>
</dbReference>
<organism evidence="8 10">
    <name type="scientific">Didymodactylos carnosus</name>
    <dbReference type="NCBI Taxonomy" id="1234261"/>
    <lineage>
        <taxon>Eukaryota</taxon>
        <taxon>Metazoa</taxon>
        <taxon>Spiralia</taxon>
        <taxon>Gnathifera</taxon>
        <taxon>Rotifera</taxon>
        <taxon>Eurotatoria</taxon>
        <taxon>Bdelloidea</taxon>
        <taxon>Philodinida</taxon>
        <taxon>Philodinidae</taxon>
        <taxon>Didymodactylos</taxon>
    </lineage>
</organism>
<evidence type="ECO:0000313" key="8">
    <source>
        <dbReference type="EMBL" id="CAF1444983.1"/>
    </source>
</evidence>
<dbReference type="CDD" id="cd00201">
    <property type="entry name" value="WW"/>
    <property type="match status" value="2"/>
</dbReference>
<evidence type="ECO:0000259" key="7">
    <source>
        <dbReference type="PROSITE" id="PS50020"/>
    </source>
</evidence>
<dbReference type="AlphaFoldDB" id="A0A815P714"/>
<dbReference type="PANTHER" id="PTHR17616">
    <property type="entry name" value="YES-ASSOCIATED PROTEIN YAP1 FAMILY MEMBER"/>
    <property type="match status" value="1"/>
</dbReference>
<evidence type="ECO:0000256" key="4">
    <source>
        <dbReference type="ARBA" id="ARBA00023242"/>
    </source>
</evidence>
<dbReference type="SMART" id="SM00239">
    <property type="entry name" value="C2"/>
    <property type="match status" value="1"/>
</dbReference>
<keyword evidence="3" id="KW-0963">Cytoplasm</keyword>
<protein>
    <recommendedName>
        <fullName evidence="11">HECT-type E3 ubiquitin transferase</fullName>
    </recommendedName>
</protein>
<evidence type="ECO:0000256" key="1">
    <source>
        <dbReference type="ARBA" id="ARBA00004123"/>
    </source>
</evidence>
<dbReference type="Gene3D" id="2.20.70.10">
    <property type="match status" value="3"/>
</dbReference>
<evidence type="ECO:0000259" key="6">
    <source>
        <dbReference type="PROSITE" id="PS50004"/>
    </source>
</evidence>
<dbReference type="GO" id="GO:0045944">
    <property type="term" value="P:positive regulation of transcription by RNA polymerase II"/>
    <property type="evidence" value="ECO:0007669"/>
    <property type="project" value="TreeGrafter"/>
</dbReference>
<feature type="region of interest" description="Disordered" evidence="5">
    <location>
        <begin position="214"/>
        <end position="236"/>
    </location>
</feature>
<evidence type="ECO:0000313" key="9">
    <source>
        <dbReference type="EMBL" id="CAF4319879.1"/>
    </source>
</evidence>
<dbReference type="EMBL" id="CAJOBC010084631">
    <property type="protein sequence ID" value="CAF4319879.1"/>
    <property type="molecule type" value="Genomic_DNA"/>
</dbReference>
<keyword evidence="10" id="KW-1185">Reference proteome</keyword>
<dbReference type="PROSITE" id="PS01159">
    <property type="entry name" value="WW_DOMAIN_1"/>
    <property type="match status" value="2"/>
</dbReference>
<evidence type="ECO:0008006" key="11">
    <source>
        <dbReference type="Google" id="ProtNLM"/>
    </source>
</evidence>
<dbReference type="Pfam" id="PF00168">
    <property type="entry name" value="C2"/>
    <property type="match status" value="1"/>
</dbReference>
<dbReference type="SUPFAM" id="SSF51045">
    <property type="entry name" value="WW domain"/>
    <property type="match status" value="2"/>
</dbReference>
<dbReference type="InterPro" id="IPR035892">
    <property type="entry name" value="C2_domain_sf"/>
</dbReference>
<feature type="domain" description="WW" evidence="7">
    <location>
        <begin position="186"/>
        <end position="219"/>
    </location>
</feature>
<gene>
    <name evidence="8" type="ORF">GPM918_LOCUS34512</name>
    <name evidence="9" type="ORF">SRO942_LOCUS35209</name>
</gene>
<dbReference type="PROSITE" id="PS50020">
    <property type="entry name" value="WW_DOMAIN_2"/>
    <property type="match status" value="2"/>
</dbReference>
<dbReference type="Pfam" id="PF00397">
    <property type="entry name" value="WW"/>
    <property type="match status" value="2"/>
</dbReference>
<comment type="caution">
    <text evidence="8">The sequence shown here is derived from an EMBL/GenBank/DDBJ whole genome shotgun (WGS) entry which is preliminary data.</text>
</comment>
<dbReference type="InterPro" id="IPR036020">
    <property type="entry name" value="WW_dom_sf"/>
</dbReference>
<dbReference type="PROSITE" id="PS50004">
    <property type="entry name" value="C2"/>
    <property type="match status" value="1"/>
</dbReference>
<feature type="domain" description="C2" evidence="6">
    <location>
        <begin position="6"/>
        <end position="131"/>
    </location>
</feature>
<sequence length="273" mass="31407">MSNNEQRGKIYGAEVTDRNTRLLRLKVARASNLQRKDFLGSSVGDPYVKISIQTSDNRWQTFDSARTSTVPKTLNPQWNQDFIFRTSSEVINRSDLNENNLPPLPPNWEERKDAQQRTYYVDHNTRTTTWTRPTRNSNALQVPQRSNVGFRRQIDDMEANRASISFPSDTANGSPMAAHATALDDIPLPAGWQMSRSENERVFFIDHINRRTTWIDPRTNKPSPQPKPSKQLLTDAPLPANFEMKTLPDGRVYYVDHCKFLRCFLEDFTASTT</sequence>
<dbReference type="EMBL" id="CAJNOQ010019189">
    <property type="protein sequence ID" value="CAF1444983.1"/>
    <property type="molecule type" value="Genomic_DNA"/>
</dbReference>
<evidence type="ECO:0000313" key="10">
    <source>
        <dbReference type="Proteomes" id="UP000663829"/>
    </source>
</evidence>
<name>A0A815P714_9BILA</name>
<reference evidence="8" key="1">
    <citation type="submission" date="2021-02" db="EMBL/GenBank/DDBJ databases">
        <authorList>
            <person name="Nowell W R."/>
        </authorList>
    </citation>
    <scope>NUCLEOTIDE SEQUENCE</scope>
</reference>
<dbReference type="InterPro" id="IPR051583">
    <property type="entry name" value="YAP1"/>
</dbReference>
<dbReference type="Proteomes" id="UP000663829">
    <property type="component" value="Unassembled WGS sequence"/>
</dbReference>
<dbReference type="SMART" id="SM00456">
    <property type="entry name" value="WW"/>
    <property type="match status" value="2"/>
</dbReference>
<dbReference type="Gene3D" id="2.60.40.150">
    <property type="entry name" value="C2 domain"/>
    <property type="match status" value="1"/>
</dbReference>
<dbReference type="InterPro" id="IPR000008">
    <property type="entry name" value="C2_dom"/>
</dbReference>
<dbReference type="SUPFAM" id="SSF49562">
    <property type="entry name" value="C2 domain (Calcium/lipid-binding domain, CaLB)"/>
    <property type="match status" value="1"/>
</dbReference>
<evidence type="ECO:0000256" key="3">
    <source>
        <dbReference type="ARBA" id="ARBA00022490"/>
    </source>
</evidence>
<evidence type="ECO:0000256" key="2">
    <source>
        <dbReference type="ARBA" id="ARBA00004496"/>
    </source>
</evidence>
<comment type="subcellular location">
    <subcellularLocation>
        <location evidence="2">Cytoplasm</location>
    </subcellularLocation>
    <subcellularLocation>
        <location evidence="1">Nucleus</location>
    </subcellularLocation>
</comment>
<accession>A0A815P714</accession>